<dbReference type="PANTHER" id="PTHR22692:SF24">
    <property type="entry name" value="MYOSIN VIIB"/>
    <property type="match status" value="1"/>
</dbReference>
<dbReference type="CDD" id="cd23767">
    <property type="entry name" value="IQCD"/>
    <property type="match status" value="1"/>
</dbReference>
<evidence type="ECO:0000259" key="30">
    <source>
        <dbReference type="PROSITE" id="PS50011"/>
    </source>
</evidence>
<feature type="compositionally biased region" description="Polar residues" evidence="28">
    <location>
        <begin position="2458"/>
        <end position="2468"/>
    </location>
</feature>
<feature type="domain" description="Protein kinase" evidence="30">
    <location>
        <begin position="2559"/>
        <end position="2837"/>
    </location>
</feature>
<dbReference type="GO" id="GO:0007601">
    <property type="term" value="P:visual perception"/>
    <property type="evidence" value="ECO:0007669"/>
    <property type="project" value="UniProtKB-KW"/>
</dbReference>
<keyword evidence="9" id="KW-0716">Sensory transduction</keyword>
<dbReference type="Pfam" id="PF00373">
    <property type="entry name" value="FERM_M"/>
    <property type="match status" value="1"/>
</dbReference>
<dbReference type="Gene3D" id="1.20.80.10">
    <property type="match status" value="2"/>
</dbReference>
<keyword evidence="6 24" id="KW-0728">SH3 domain</keyword>
<keyword evidence="12 25" id="KW-0547">Nucleotide-binding</keyword>
<dbReference type="SMART" id="SM00139">
    <property type="entry name" value="MyTH4"/>
    <property type="match status" value="2"/>
</dbReference>
<feature type="domain" description="MyTH4" evidence="32">
    <location>
        <begin position="974"/>
        <end position="1190"/>
    </location>
</feature>
<evidence type="ECO:0000256" key="10">
    <source>
        <dbReference type="ARBA" id="ARBA00022679"/>
    </source>
</evidence>
<feature type="binding site" evidence="25">
    <location>
        <begin position="154"/>
        <end position="161"/>
    </location>
    <ligand>
        <name>ATP</name>
        <dbReference type="ChEBI" id="CHEBI:30616"/>
    </ligand>
</feature>
<gene>
    <name evidence="34" type="ORF">KC01_LOCUS10973</name>
</gene>
<dbReference type="SUPFAM" id="SSF47031">
    <property type="entry name" value="Second domain of FERM"/>
    <property type="match status" value="2"/>
</dbReference>
<dbReference type="InterPro" id="IPR036961">
    <property type="entry name" value="Kinesin_motor_dom_sf"/>
</dbReference>
<dbReference type="PROSITE" id="PS50002">
    <property type="entry name" value="SH3"/>
    <property type="match status" value="1"/>
</dbReference>
<feature type="region of interest" description="Disordered" evidence="28">
    <location>
        <begin position="2103"/>
        <end position="2148"/>
    </location>
</feature>
<keyword evidence="20" id="KW-0844">Vision</keyword>
<evidence type="ECO:0000256" key="17">
    <source>
        <dbReference type="ARBA" id="ARBA00023175"/>
    </source>
</evidence>
<keyword evidence="35" id="KW-1185">Reference proteome</keyword>
<dbReference type="InterPro" id="IPR014352">
    <property type="entry name" value="FERM/acyl-CoA-bd_prot_sf"/>
</dbReference>
<evidence type="ECO:0000256" key="1">
    <source>
        <dbReference type="ARBA" id="ARBA00001946"/>
    </source>
</evidence>
<dbReference type="Gene3D" id="1.10.510.10">
    <property type="entry name" value="Transferase(Phosphotransferase) domain 1"/>
    <property type="match status" value="1"/>
</dbReference>
<dbReference type="InterPro" id="IPR011993">
    <property type="entry name" value="PH-like_dom_sf"/>
</dbReference>
<dbReference type="EMBL" id="OZ035836">
    <property type="protein sequence ID" value="CAL1580051.1"/>
    <property type="molecule type" value="Genomic_DNA"/>
</dbReference>
<evidence type="ECO:0000256" key="19">
    <source>
        <dbReference type="ARBA" id="ARBA00023242"/>
    </source>
</evidence>
<dbReference type="Pfam" id="PF00612">
    <property type="entry name" value="IQ"/>
    <property type="match status" value="1"/>
</dbReference>
<feature type="region of interest" description="Actin-binding" evidence="25">
    <location>
        <begin position="640"/>
        <end position="662"/>
    </location>
</feature>
<feature type="compositionally biased region" description="Polar residues" evidence="28">
    <location>
        <begin position="2118"/>
        <end position="2134"/>
    </location>
</feature>
<dbReference type="Gene3D" id="3.40.850.10">
    <property type="entry name" value="Kinesin motor domain"/>
    <property type="match status" value="1"/>
</dbReference>
<evidence type="ECO:0000256" key="2">
    <source>
        <dbReference type="ARBA" id="ARBA00004123"/>
    </source>
</evidence>
<evidence type="ECO:0000256" key="23">
    <source>
        <dbReference type="ARBA" id="ARBA00051245"/>
    </source>
</evidence>
<sequence>MAMLRKGEWVWLDSEIGIPIGARVKITPSGQRFLVDDDGQEQWLFPELESSVRVMHPTSVEGVEDMIKLGDMTEAGLLRNLLLRHKQGLIYTYIGSVLVAVNPYQDFPLYTTEQIQLYHGQKLGELPPHIFAIAEACYFNLKRHLKSQCCIISGESGAGKTESTKLILRFLAAISGQLSEQELEQQILESNPILEAFGNSKTVRNDNSSRFGKYLEIFFNKSGVIEGARVEQYLLEKSRVCRQALDERNYHIFYCLLAGLSEEEKKVYSLGNAEEYTFLTKGGCIQCDSRDDAKDFHRISAAMKILSFSESQSQDVVKLLAAILHLGNVRFQANTQNNMDTSAVSKSKHFSIAASLLQVQKSSLAHSLTERSFMTARERVTKPLSSEQASDCRDAVVKAIYNKLFTWIVNKINAVIYKKLQTNHKVSFLSVGLLDIFGFENFNTNSFEQLCINFANEKLQQFFVGHIFKLEQKEYLKEDIVWKTISFNDNQNILDLLAAKPCNLLALIDEETSFPKGTDGTLLIKLNKQHSHSKLYISTKSEHDTDFGVRHFAGVVYYNSQGFLEKNRDAISFDVIKMVEASKNQLLHQIFLNELSANAVNGVKASNNHRILVSLPNPRRSQADNRKQVQTLSGQFRQSLDSLMKALSVCQPHFIRCFKPNNDKQSEFFDRELCARQLRYSGMMDTIRIRKLGYPIRHSFVEFLKRYRVLLKSTICNPKTKTAAVCCEAICRAVIKEDEWKIGKTKVFLKDSHDGILERLREEELSRVAVVIQRVMLGIKDRKLFLKKRAAISVLQKNWRIHLKNKAQMKTRLGFERLIVAMKRQNKRREAAAIVIQSQFRGHMVRKNWNQRQKPKEQRVEAFVPTEMGRNEYEITRSISREEEEGVRLIDEVVVGESMTDGESDLESVDRDPPMVRQVLDKPTIIISVAESERSKSPSVAEEEEDEYYDDSSDPFSFTKFCDLHFQGNASPSHITHRLKKPLLVHDDEGDALACLTVWWIILRFMGDHPESRSQDSASVASSILSSPGPNRQGRRLSHLVGIEAFLLRKKDKNQGGGGTARAPSIIPEEPADLLVGEDTLARPMTPLEKVHIIIGYALSKPGIRDEIYCQICKQLEKNKKKHSCQQGWILMSICLGIFPPTDSFMQYLESFIRRGPDGYKEYCSERLKRLKNNGERKEVTCWIELEAAKNKKPIDTSVLLMNDLTVKVSLDSASTSAEVCRAVANQIDLTDTYGFSLYISFEEKTWSLGSCERHVLDAVSQCEQEMKRQGREERNTRWTLSFRKELFTPWHDCSLDPVSTSLIYEQVIRGLKSGEYTSDKEDDYVQLAVQHYYIQFGSEYNTDNARKVVVDCITTTLIESKSMTKWIQLIGAGQRQALDDYGMKTPDIIKEELVDIARQKWPVFFSKFYDVIMTSGPALPKSRFIAAVSWTGIIFIEGRDKHLLELPYIEVRGALEKSDGYLQTSSVTLATFRGEFVLNVAEAEEMTSLIHRNLEGLRERSDFAIVLIDNSKPEDPSHLVCRKGDVLLIRKNEHPPNDDTYIATNQRTSNTGVVYKSILQFLPTLTKPDPEFMRLLMPGQNPHGKPSVHQQSVAPVSLKEFSVEHFRVSTKEGGRQGLHRGPREKLWVSSREPLKQPLLSSLVRNSELSPLACNAFTAILKYMGDYPIKQVRSPIELTDQIFGPATQHEALQDEIYCQIMKQMTSNLNRLSMSRGWQLMWLCTGLFAPSPTLMVHAKMFLESRPRDPLSAVCQQRMQAMLGKAPRRLPPHFVEVDAIQQDSIQIFHKIHFPNETSGIFEVSSTTTIKDLCQSIASQLKLLSADGYGLYLKTTNKPLQSLEDQKYVFDSLREASEPPKKVKKIRDGTSTNLPYLVILKRKLWFNVTPGKDITADLTFHFPQELPKYLQGFHDCSKEDMVKLAGLLFRVQVDSDRSQFVMIPKMLKDLVPADQIKIMSPEEWKKNVISSYNQQSGSTVEEAKIAFLHAISTWPTFGSSIFVIKQTCESSYPTNLWIAISKQGVSLIDPTTKGLLVMYPFNRIAEWQSKGVHFQMTIGTHLRPVTFVCESPKSGTMADLDGPESGISAGSVCRVCAGSSRRRSGFMSVQSNSGSGGSLEATPSWSSSPTVSQQQITAPVKSKEGQMEELQSLDPRRQELLEARFIGAVSGNTVGSTGSTSGGAKCLANESSNHSYCSLGSSSDKESENSDLKRGSSPAYSTPEKKHSESSRGRKRKAETYSESSQGKSSTRGPKISDYFDFQAGNGSSPVRGLPSTRRSPQSSHSAPGSIIRQNSSSPTSLSFGENSLKASTSKLIQTELTGLKLAALESNKSLDLEKKEGRIDDLLRANCDLRRQIDEQQKLLEKYKERLNKCITMSKKLLIEKSTQEKQSSREKSMQDRLRLGHFTTVRHGASYTEQWTDGYAFQNLIKQQESINQQREDIERQRKLLAKRKPPNPASPSMSVASTSEPKQRKTKVVNGNDSDPFLKPSLPQLLTLAEYHEQEEIFKLRLGHLKKEEAEIQAELERLERVRNLHIRELKRINNEDSSAFKDHPTLNERYLLLHLLGRGGFSEVYKAFDLFEQRYAAVKIHQLNKNWREEKKENYHKHACREYRIHKQLDHPRIVKLYDYFSLDTDTFSTVLEFCEGNDLDFYLKQNKLMSEKEARSIVMQIASALRYLNEIKPPIIHYDLKPGNILLVDGTACGEIKITDFGLSKIMDDDNYGVDGMDLTSQGAGTYWYLPPECFVVGKEPPKISNKVDVWSVGVIFFQCLYGRKPFGHNQSQQDILQENTILKATEVQFPAKPQASTEAKAFIRRCLAYRKEDRFDVHQLCSDSYLLPHMRRSNSSGALQPPSSSSSLSF</sequence>
<dbReference type="GO" id="GO:0005524">
    <property type="term" value="F:ATP binding"/>
    <property type="evidence" value="ECO:0007669"/>
    <property type="project" value="UniProtKB-UniRule"/>
</dbReference>
<dbReference type="SMART" id="SM00242">
    <property type="entry name" value="MYSc"/>
    <property type="match status" value="1"/>
</dbReference>
<feature type="domain" description="MyTH4" evidence="32">
    <location>
        <begin position="1630"/>
        <end position="1779"/>
    </location>
</feature>
<keyword evidence="11" id="KW-0677">Repeat</keyword>
<evidence type="ECO:0000259" key="29">
    <source>
        <dbReference type="PROSITE" id="PS50002"/>
    </source>
</evidence>
<dbReference type="InterPro" id="IPR019748">
    <property type="entry name" value="FERM_central"/>
</dbReference>
<dbReference type="CDD" id="cd14473">
    <property type="entry name" value="FERM_B-lobe"/>
    <property type="match status" value="2"/>
</dbReference>
<dbReference type="SMART" id="SM00015">
    <property type="entry name" value="IQ"/>
    <property type="match status" value="3"/>
</dbReference>
<dbReference type="PROSITE" id="PS50011">
    <property type="entry name" value="PROTEIN_KINASE_DOM"/>
    <property type="match status" value="1"/>
</dbReference>
<keyword evidence="8" id="KW-0723">Serine/threonine-protein kinase</keyword>
<evidence type="ECO:0000256" key="28">
    <source>
        <dbReference type="SAM" id="MobiDB-lite"/>
    </source>
</evidence>
<dbReference type="Pfam" id="PF21989">
    <property type="entry name" value="RA_2"/>
    <property type="match status" value="2"/>
</dbReference>
<evidence type="ECO:0000256" key="15">
    <source>
        <dbReference type="ARBA" id="ARBA00023054"/>
    </source>
</evidence>
<evidence type="ECO:0000256" key="25">
    <source>
        <dbReference type="PROSITE-ProRule" id="PRU00782"/>
    </source>
</evidence>
<dbReference type="InterPro" id="IPR000857">
    <property type="entry name" value="MyTH4_dom"/>
</dbReference>
<evidence type="ECO:0000256" key="13">
    <source>
        <dbReference type="ARBA" id="ARBA00022777"/>
    </source>
</evidence>
<dbReference type="Gene3D" id="6.20.240.20">
    <property type="match status" value="1"/>
</dbReference>
<dbReference type="InterPro" id="IPR019749">
    <property type="entry name" value="Band_41_domain"/>
</dbReference>
<keyword evidence="14 25" id="KW-0067">ATP-binding</keyword>
<dbReference type="InterPro" id="IPR029071">
    <property type="entry name" value="Ubiquitin-like_domsf"/>
</dbReference>
<keyword evidence="10" id="KW-0808">Transferase</keyword>
<evidence type="ECO:0000313" key="35">
    <source>
        <dbReference type="Proteomes" id="UP001497482"/>
    </source>
</evidence>
<dbReference type="InterPro" id="IPR000048">
    <property type="entry name" value="IQ_motif_EF-hand-BS"/>
</dbReference>
<dbReference type="InterPro" id="IPR001452">
    <property type="entry name" value="SH3_domain"/>
</dbReference>
<dbReference type="InterPro" id="IPR038185">
    <property type="entry name" value="MyTH4_dom_sf"/>
</dbReference>
<evidence type="ECO:0000256" key="22">
    <source>
        <dbReference type="ARBA" id="ARBA00048679"/>
    </source>
</evidence>
<dbReference type="InterPro" id="IPR011009">
    <property type="entry name" value="Kinase-like_dom_sf"/>
</dbReference>
<dbReference type="Pfam" id="PF00063">
    <property type="entry name" value="Myosin_head"/>
    <property type="match status" value="1"/>
</dbReference>
<evidence type="ECO:0000256" key="20">
    <source>
        <dbReference type="ARBA" id="ARBA00023305"/>
    </source>
</evidence>
<evidence type="ECO:0000259" key="32">
    <source>
        <dbReference type="PROSITE" id="PS51016"/>
    </source>
</evidence>
<dbReference type="GO" id="GO:0003774">
    <property type="term" value="F:cytoskeletal motor activity"/>
    <property type="evidence" value="ECO:0007669"/>
    <property type="project" value="UniProtKB-UniRule"/>
</dbReference>
<dbReference type="SUPFAM" id="SSF54236">
    <property type="entry name" value="Ubiquitin-like"/>
    <property type="match status" value="2"/>
</dbReference>
<proteinExistence type="inferred from homology"/>
<keyword evidence="13" id="KW-0418">Kinase</keyword>
<dbReference type="GO" id="GO:0005737">
    <property type="term" value="C:cytoplasm"/>
    <property type="evidence" value="ECO:0007669"/>
    <property type="project" value="UniProtKB-SubCell"/>
</dbReference>
<evidence type="ECO:0000256" key="4">
    <source>
        <dbReference type="ARBA" id="ARBA00006998"/>
    </source>
</evidence>
<dbReference type="Pfam" id="PF00784">
    <property type="entry name" value="MyTH4"/>
    <property type="match status" value="2"/>
</dbReference>
<keyword evidence="16 25" id="KW-0518">Myosin</keyword>
<dbReference type="CDD" id="cd17092">
    <property type="entry name" value="FERM1_F1_Myosin-VII"/>
    <property type="match status" value="1"/>
</dbReference>
<dbReference type="InterPro" id="IPR008271">
    <property type="entry name" value="Ser/Thr_kinase_AS"/>
</dbReference>
<dbReference type="SUPFAM" id="SSF56112">
    <property type="entry name" value="Protein kinase-like (PK-like)"/>
    <property type="match status" value="1"/>
</dbReference>
<evidence type="ECO:0000256" key="16">
    <source>
        <dbReference type="ARBA" id="ARBA00023123"/>
    </source>
</evidence>
<comment type="similarity">
    <text evidence="5 25">Belongs to the TRAFAC class myosin-kinesin ATPase superfamily. Myosin family.</text>
</comment>
<evidence type="ECO:0000256" key="5">
    <source>
        <dbReference type="ARBA" id="ARBA00008314"/>
    </source>
</evidence>
<dbReference type="GO" id="GO:0004715">
    <property type="term" value="F:non-membrane spanning protein tyrosine kinase activity"/>
    <property type="evidence" value="ECO:0007669"/>
    <property type="project" value="UniProtKB-EC"/>
</dbReference>
<feature type="compositionally biased region" description="Basic and acidic residues" evidence="28">
    <location>
        <begin position="2220"/>
        <end position="2229"/>
    </location>
</feature>
<dbReference type="SUPFAM" id="SSF52540">
    <property type="entry name" value="P-loop containing nucleoside triphosphate hydrolases"/>
    <property type="match status" value="1"/>
</dbReference>
<dbReference type="GO" id="GO:0004674">
    <property type="term" value="F:protein serine/threonine kinase activity"/>
    <property type="evidence" value="ECO:0007669"/>
    <property type="project" value="UniProtKB-KW"/>
</dbReference>
<dbReference type="SUPFAM" id="SSF50729">
    <property type="entry name" value="PH domain-like"/>
    <property type="match status" value="1"/>
</dbReference>
<name>A0AAV2JQT6_KNICA</name>
<feature type="compositionally biased region" description="Polar residues" evidence="28">
    <location>
        <begin position="2238"/>
        <end position="2249"/>
    </location>
</feature>
<feature type="domain" description="Myosin motor" evidence="33">
    <location>
        <begin position="61"/>
        <end position="762"/>
    </location>
</feature>
<keyword evidence="15 27" id="KW-0175">Coiled coil</keyword>
<accession>A0AAV2JQT6</accession>
<evidence type="ECO:0000259" key="31">
    <source>
        <dbReference type="PROSITE" id="PS50057"/>
    </source>
</evidence>
<dbReference type="GO" id="GO:0016459">
    <property type="term" value="C:myosin complex"/>
    <property type="evidence" value="ECO:0007669"/>
    <property type="project" value="UniProtKB-KW"/>
</dbReference>
<dbReference type="InterPro" id="IPR001609">
    <property type="entry name" value="Myosin_head_motor_dom-like"/>
</dbReference>
<dbReference type="Gene3D" id="2.30.29.30">
    <property type="entry name" value="Pleckstrin-homology domain (PH domain)/Phosphotyrosine-binding domain (PTB)"/>
    <property type="match status" value="2"/>
</dbReference>
<dbReference type="Gene3D" id="1.10.10.820">
    <property type="match status" value="1"/>
</dbReference>
<protein>
    <submittedName>
        <fullName evidence="34">Uncharacterized protein</fullName>
    </submittedName>
</protein>
<evidence type="ECO:0000256" key="3">
    <source>
        <dbReference type="ARBA" id="ARBA00004496"/>
    </source>
</evidence>
<dbReference type="PROSITE" id="PS51016">
    <property type="entry name" value="MYTH4"/>
    <property type="match status" value="2"/>
</dbReference>
<comment type="similarity">
    <text evidence="4">In the C-terminal section; belongs to the TRAFAC class myosin-kinesin ATPase superfamily. Myosin family.</text>
</comment>
<dbReference type="GO" id="GO:0008284">
    <property type="term" value="P:positive regulation of cell population proliferation"/>
    <property type="evidence" value="ECO:0007669"/>
    <property type="project" value="UniProtKB-ARBA"/>
</dbReference>
<dbReference type="InterPro" id="IPR051567">
    <property type="entry name" value="Unconventional_Myosin_ATPase"/>
</dbReference>
<evidence type="ECO:0000256" key="21">
    <source>
        <dbReference type="ARBA" id="ARBA00047899"/>
    </source>
</evidence>
<dbReference type="Pfam" id="PF00069">
    <property type="entry name" value="Pkinase"/>
    <property type="match status" value="1"/>
</dbReference>
<dbReference type="InterPro" id="IPR035963">
    <property type="entry name" value="FERM_2"/>
</dbReference>
<dbReference type="PROSITE" id="PS50096">
    <property type="entry name" value="IQ"/>
    <property type="match status" value="1"/>
</dbReference>
<dbReference type="GO" id="GO:0005634">
    <property type="term" value="C:nucleus"/>
    <property type="evidence" value="ECO:0007669"/>
    <property type="project" value="UniProtKB-SubCell"/>
</dbReference>
<dbReference type="Gene3D" id="1.20.120.720">
    <property type="entry name" value="Myosin VI head, motor domain, U50 subdomain"/>
    <property type="match status" value="1"/>
</dbReference>
<feature type="domain" description="FERM" evidence="31">
    <location>
        <begin position="1195"/>
        <end position="1502"/>
    </location>
</feature>
<evidence type="ECO:0000313" key="34">
    <source>
        <dbReference type="EMBL" id="CAL1580051.1"/>
    </source>
</evidence>
<dbReference type="Proteomes" id="UP001497482">
    <property type="component" value="Chromosome 14"/>
</dbReference>
<dbReference type="Gene3D" id="1.20.58.530">
    <property type="match status" value="1"/>
</dbReference>
<dbReference type="PROSITE" id="PS00108">
    <property type="entry name" value="PROTEIN_KINASE_ST"/>
    <property type="match status" value="1"/>
</dbReference>
<feature type="domain" description="FERM" evidence="31">
    <location>
        <begin position="1785"/>
        <end position="2089"/>
    </location>
</feature>
<dbReference type="PRINTS" id="PR00193">
    <property type="entry name" value="MYOSINHEAVY"/>
</dbReference>
<evidence type="ECO:0000256" key="6">
    <source>
        <dbReference type="ARBA" id="ARBA00022443"/>
    </source>
</evidence>
<dbReference type="InterPro" id="IPR017441">
    <property type="entry name" value="Protein_kinase_ATP_BS"/>
</dbReference>
<feature type="compositionally biased region" description="Basic and acidic residues" evidence="28">
    <location>
        <begin position="2200"/>
        <end position="2211"/>
    </location>
</feature>
<dbReference type="InterPro" id="IPR036106">
    <property type="entry name" value="MYSc_Myo7"/>
</dbReference>
<evidence type="ECO:0000256" key="26">
    <source>
        <dbReference type="PROSITE-ProRule" id="PRU10141"/>
    </source>
</evidence>
<keyword evidence="7" id="KW-0963">Cytoplasm</keyword>
<dbReference type="Pfam" id="PF21998">
    <property type="entry name" value="FERM_C1_MyoVII"/>
    <property type="match status" value="1"/>
</dbReference>
<feature type="compositionally biased region" description="Polar residues" evidence="28">
    <location>
        <begin position="2274"/>
        <end position="2303"/>
    </location>
</feature>
<dbReference type="PROSITE" id="PS00107">
    <property type="entry name" value="PROTEIN_KINASE_ATP"/>
    <property type="match status" value="1"/>
</dbReference>
<dbReference type="InterPro" id="IPR027417">
    <property type="entry name" value="P-loop_NTPase"/>
</dbReference>
<dbReference type="CDD" id="cd01381">
    <property type="entry name" value="MYSc_Myo7"/>
    <property type="match status" value="1"/>
</dbReference>
<comment type="cofactor">
    <cofactor evidence="1">
        <name>Mg(2+)</name>
        <dbReference type="ChEBI" id="CHEBI:18420"/>
    </cofactor>
</comment>
<evidence type="ECO:0000256" key="12">
    <source>
        <dbReference type="ARBA" id="ARBA00022741"/>
    </source>
</evidence>
<keyword evidence="19" id="KW-0539">Nucleus</keyword>
<keyword evidence="17 25" id="KW-0505">Motor protein</keyword>
<dbReference type="InterPro" id="IPR000299">
    <property type="entry name" value="FERM_domain"/>
</dbReference>
<dbReference type="InterPro" id="IPR041793">
    <property type="entry name" value="MyoVII_FERM_C1"/>
</dbReference>
<dbReference type="FunFam" id="1.10.510.10:FF:000037">
    <property type="entry name" value="Serine/threonine-protein kinase tousled-like 2"/>
    <property type="match status" value="1"/>
</dbReference>
<dbReference type="PROSITE" id="PS51456">
    <property type="entry name" value="MYOSIN_MOTOR"/>
    <property type="match status" value="1"/>
</dbReference>
<feature type="binding site" evidence="26">
    <location>
        <position position="2588"/>
    </location>
    <ligand>
        <name>ATP</name>
        <dbReference type="ChEBI" id="CHEBI:30616"/>
    </ligand>
</feature>
<organism evidence="34 35">
    <name type="scientific">Knipowitschia caucasica</name>
    <name type="common">Caucasian dwarf goby</name>
    <name type="synonym">Pomatoschistus caucasicus</name>
    <dbReference type="NCBI Taxonomy" id="637954"/>
    <lineage>
        <taxon>Eukaryota</taxon>
        <taxon>Metazoa</taxon>
        <taxon>Chordata</taxon>
        <taxon>Craniata</taxon>
        <taxon>Vertebrata</taxon>
        <taxon>Euteleostomi</taxon>
        <taxon>Actinopterygii</taxon>
        <taxon>Neopterygii</taxon>
        <taxon>Teleostei</taxon>
        <taxon>Neoteleostei</taxon>
        <taxon>Acanthomorphata</taxon>
        <taxon>Gobiaria</taxon>
        <taxon>Gobiiformes</taxon>
        <taxon>Gobioidei</taxon>
        <taxon>Gobiidae</taxon>
        <taxon>Gobiinae</taxon>
        <taxon>Knipowitschia</taxon>
    </lineage>
</organism>
<dbReference type="Gene3D" id="3.10.20.90">
    <property type="entry name" value="Phosphatidylinositol 3-kinase Catalytic Subunit, Chain A, domain 1"/>
    <property type="match status" value="2"/>
</dbReference>
<dbReference type="Gene3D" id="1.25.40.530">
    <property type="entry name" value="MyTH4 domain"/>
    <property type="match status" value="2"/>
</dbReference>
<comment type="catalytic activity">
    <reaction evidence="22">
        <text>L-seryl-[protein] + ATP = O-phospho-L-seryl-[protein] + ADP + H(+)</text>
        <dbReference type="Rhea" id="RHEA:17989"/>
        <dbReference type="Rhea" id="RHEA-COMP:9863"/>
        <dbReference type="Rhea" id="RHEA-COMP:11604"/>
        <dbReference type="ChEBI" id="CHEBI:15378"/>
        <dbReference type="ChEBI" id="CHEBI:29999"/>
        <dbReference type="ChEBI" id="CHEBI:30616"/>
        <dbReference type="ChEBI" id="CHEBI:83421"/>
        <dbReference type="ChEBI" id="CHEBI:456216"/>
        <dbReference type="EC" id="2.7.11.1"/>
    </reaction>
</comment>
<evidence type="ECO:0000256" key="27">
    <source>
        <dbReference type="SAM" id="Coils"/>
    </source>
</evidence>
<dbReference type="SMART" id="SM00220">
    <property type="entry name" value="S_TKc"/>
    <property type="match status" value="1"/>
</dbReference>
<dbReference type="InterPro" id="IPR000719">
    <property type="entry name" value="Prot_kinase_dom"/>
</dbReference>
<feature type="region of interest" description="Disordered" evidence="28">
    <location>
        <begin position="2448"/>
        <end position="2484"/>
    </location>
</feature>
<dbReference type="PANTHER" id="PTHR22692">
    <property type="entry name" value="MYOSIN VII, XV"/>
    <property type="match status" value="1"/>
</dbReference>
<evidence type="ECO:0000256" key="24">
    <source>
        <dbReference type="PROSITE-ProRule" id="PRU00192"/>
    </source>
</evidence>
<dbReference type="FunFam" id="1.10.10.820:FF:000001">
    <property type="entry name" value="Myosin heavy chain"/>
    <property type="match status" value="1"/>
</dbReference>
<feature type="compositionally biased region" description="Acidic residues" evidence="28">
    <location>
        <begin position="941"/>
        <end position="952"/>
    </location>
</feature>
<reference evidence="34 35" key="1">
    <citation type="submission" date="2024-04" db="EMBL/GenBank/DDBJ databases">
        <authorList>
            <person name="Waldvogel A.-M."/>
            <person name="Schoenle A."/>
        </authorList>
    </citation>
    <scope>NUCLEOTIDE SEQUENCE [LARGE SCALE GENOMIC DNA]</scope>
</reference>
<feature type="coiled-coil region" evidence="27">
    <location>
        <begin position="2510"/>
        <end position="2544"/>
    </location>
</feature>
<dbReference type="Gene3D" id="1.20.5.190">
    <property type="match status" value="1"/>
</dbReference>
<dbReference type="SMART" id="SM00295">
    <property type="entry name" value="B41"/>
    <property type="match status" value="2"/>
</dbReference>
<feature type="domain" description="SH3" evidence="29">
    <location>
        <begin position="1500"/>
        <end position="1565"/>
    </location>
</feature>
<dbReference type="InterPro" id="IPR057130">
    <property type="entry name" value="Myosin_VII_N"/>
</dbReference>
<evidence type="ECO:0000256" key="8">
    <source>
        <dbReference type="ARBA" id="ARBA00022527"/>
    </source>
</evidence>
<comment type="catalytic activity">
    <reaction evidence="23">
        <text>L-tyrosyl-[protein] + ATP = O-phospho-L-tyrosyl-[protein] + ADP + H(+)</text>
        <dbReference type="Rhea" id="RHEA:10596"/>
        <dbReference type="Rhea" id="RHEA-COMP:10136"/>
        <dbReference type="Rhea" id="RHEA-COMP:20101"/>
        <dbReference type="ChEBI" id="CHEBI:15378"/>
        <dbReference type="ChEBI" id="CHEBI:30616"/>
        <dbReference type="ChEBI" id="CHEBI:46858"/>
        <dbReference type="ChEBI" id="CHEBI:61978"/>
        <dbReference type="ChEBI" id="CHEBI:456216"/>
        <dbReference type="EC" id="2.7.10.2"/>
    </reaction>
</comment>
<evidence type="ECO:0000256" key="14">
    <source>
        <dbReference type="ARBA" id="ARBA00022840"/>
    </source>
</evidence>
<feature type="region of interest" description="Disordered" evidence="28">
    <location>
        <begin position="931"/>
        <end position="952"/>
    </location>
</feature>
<comment type="catalytic activity">
    <reaction evidence="21">
        <text>L-threonyl-[protein] + ATP = O-phospho-L-threonyl-[protein] + ADP + H(+)</text>
        <dbReference type="Rhea" id="RHEA:46608"/>
        <dbReference type="Rhea" id="RHEA-COMP:11060"/>
        <dbReference type="Rhea" id="RHEA-COMP:11605"/>
        <dbReference type="ChEBI" id="CHEBI:15378"/>
        <dbReference type="ChEBI" id="CHEBI:30013"/>
        <dbReference type="ChEBI" id="CHEBI:30616"/>
        <dbReference type="ChEBI" id="CHEBI:61977"/>
        <dbReference type="ChEBI" id="CHEBI:456216"/>
        <dbReference type="EC" id="2.7.11.1"/>
    </reaction>
</comment>
<keyword evidence="18 25" id="KW-0009">Actin-binding</keyword>
<dbReference type="Gene3D" id="2.30.30.40">
    <property type="entry name" value="SH3 Domains"/>
    <property type="match status" value="1"/>
</dbReference>
<evidence type="ECO:0000259" key="33">
    <source>
        <dbReference type="PROSITE" id="PS51456"/>
    </source>
</evidence>
<dbReference type="PROSITE" id="PS50057">
    <property type="entry name" value="FERM_3"/>
    <property type="match status" value="2"/>
</dbReference>
<evidence type="ECO:0000256" key="7">
    <source>
        <dbReference type="ARBA" id="ARBA00022490"/>
    </source>
</evidence>
<comment type="subcellular location">
    <subcellularLocation>
        <location evidence="3">Cytoplasm</location>
    </subcellularLocation>
    <subcellularLocation>
        <location evidence="2">Nucleus</location>
    </subcellularLocation>
</comment>
<evidence type="ECO:0000256" key="11">
    <source>
        <dbReference type="ARBA" id="ARBA00022737"/>
    </source>
</evidence>
<evidence type="ECO:0000256" key="9">
    <source>
        <dbReference type="ARBA" id="ARBA00022606"/>
    </source>
</evidence>
<dbReference type="Pfam" id="PF24123">
    <property type="entry name" value="Myosin_VII_N"/>
    <property type="match status" value="1"/>
</dbReference>
<evidence type="ECO:0000256" key="18">
    <source>
        <dbReference type="ARBA" id="ARBA00023203"/>
    </source>
</evidence>
<feature type="region of interest" description="Disordered" evidence="28">
    <location>
        <begin position="2192"/>
        <end position="2303"/>
    </location>
</feature>
<dbReference type="GO" id="GO:0003779">
    <property type="term" value="F:actin binding"/>
    <property type="evidence" value="ECO:0007669"/>
    <property type="project" value="UniProtKB-KW"/>
</dbReference>